<feature type="compositionally biased region" description="Basic residues" evidence="2">
    <location>
        <begin position="17"/>
        <end position="28"/>
    </location>
</feature>
<feature type="domain" description="C2H2-type" evidence="3">
    <location>
        <begin position="31"/>
        <end position="59"/>
    </location>
</feature>
<dbReference type="VEuPathDB" id="FungiDB:AMAG_17831"/>
<dbReference type="SUPFAM" id="SSF57667">
    <property type="entry name" value="beta-beta-alpha zinc fingers"/>
    <property type="match status" value="1"/>
</dbReference>
<dbReference type="InterPro" id="IPR013087">
    <property type="entry name" value="Znf_C2H2_type"/>
</dbReference>
<evidence type="ECO:0000313" key="4">
    <source>
        <dbReference type="EMBL" id="KNE55829.1"/>
    </source>
</evidence>
<feature type="region of interest" description="Disordered" evidence="2">
    <location>
        <begin position="127"/>
        <end position="279"/>
    </location>
</feature>
<sequence>MAKATPEPVAAAARPYRSGHRGKAPTKRSVHECPHCDARFTRTNDRKRHIQLQHCEDAPFRCPACPTFREVRRDQQRRHLRDHPTCYQAALQDAEFAREMDQLYGAHDEDWRVVCCPPRDLLAAATAAAASQPATPPPAKKTPRAASRGRSNARAPVLTSPPPTPAVYPVRAPTPARGLVIPSPPDSPLTSEFESEFDSDAENDEDDASEYVNEDDDDDESSHGRYILQYGRQHYDHSDEDDEDEPMDDDDMESVSPSHNSTATATTTTPNHQLMSPQMTPNVGHGVEEWPRTRSRSVEEFLLTATELPEPMLDYPLPFPAAPAGPWGHEVVPPVAMAADAHMPLPPPPPPAMPAWTKPIHHQRHHEEDQMEVWPTQDHLLATQMTHLHLDDVNMHDVHAPATLASTTGPAPTVQHAPRPPSVTSVKTKKPFKTFMSKVIRNIQP</sequence>
<accession>A0A0L0S0F9</accession>
<feature type="compositionally biased region" description="Acidic residues" evidence="2">
    <location>
        <begin position="238"/>
        <end position="253"/>
    </location>
</feature>
<evidence type="ECO:0000256" key="1">
    <source>
        <dbReference type="PROSITE-ProRule" id="PRU00042"/>
    </source>
</evidence>
<feature type="compositionally biased region" description="Acidic residues" evidence="2">
    <location>
        <begin position="193"/>
        <end position="220"/>
    </location>
</feature>
<reference evidence="4 5" key="1">
    <citation type="submission" date="2009-11" db="EMBL/GenBank/DDBJ databases">
        <title>Annotation of Allomyces macrogynus ATCC 38327.</title>
        <authorList>
            <consortium name="The Broad Institute Genome Sequencing Platform"/>
            <person name="Russ C."/>
            <person name="Cuomo C."/>
            <person name="Burger G."/>
            <person name="Gray M.W."/>
            <person name="Holland P.W.H."/>
            <person name="King N."/>
            <person name="Lang F.B.F."/>
            <person name="Roger A.J."/>
            <person name="Ruiz-Trillo I."/>
            <person name="Young S.K."/>
            <person name="Zeng Q."/>
            <person name="Gargeya S."/>
            <person name="Fitzgerald M."/>
            <person name="Haas B."/>
            <person name="Abouelleil A."/>
            <person name="Alvarado L."/>
            <person name="Arachchi H.M."/>
            <person name="Berlin A."/>
            <person name="Chapman S.B."/>
            <person name="Gearin G."/>
            <person name="Goldberg J."/>
            <person name="Griggs A."/>
            <person name="Gujja S."/>
            <person name="Hansen M."/>
            <person name="Heiman D."/>
            <person name="Howarth C."/>
            <person name="Larimer J."/>
            <person name="Lui A."/>
            <person name="MacDonald P.J.P."/>
            <person name="McCowen C."/>
            <person name="Montmayeur A."/>
            <person name="Murphy C."/>
            <person name="Neiman D."/>
            <person name="Pearson M."/>
            <person name="Priest M."/>
            <person name="Roberts A."/>
            <person name="Saif S."/>
            <person name="Shea T."/>
            <person name="Sisk P."/>
            <person name="Stolte C."/>
            <person name="Sykes S."/>
            <person name="Wortman J."/>
            <person name="Nusbaum C."/>
            <person name="Birren B."/>
        </authorList>
    </citation>
    <scope>NUCLEOTIDE SEQUENCE [LARGE SCALE GENOMIC DNA]</scope>
    <source>
        <strain evidence="4 5">ATCC 38327</strain>
    </source>
</reference>
<protein>
    <recommendedName>
        <fullName evidence="3">C2H2-type domain-containing protein</fullName>
    </recommendedName>
</protein>
<feature type="compositionally biased region" description="Low complexity" evidence="2">
    <location>
        <begin position="254"/>
        <end position="272"/>
    </location>
</feature>
<reference evidence="5" key="2">
    <citation type="submission" date="2009-11" db="EMBL/GenBank/DDBJ databases">
        <title>The Genome Sequence of Allomyces macrogynus strain ATCC 38327.</title>
        <authorList>
            <consortium name="The Broad Institute Genome Sequencing Platform"/>
            <person name="Russ C."/>
            <person name="Cuomo C."/>
            <person name="Shea T."/>
            <person name="Young S.K."/>
            <person name="Zeng Q."/>
            <person name="Koehrsen M."/>
            <person name="Haas B."/>
            <person name="Borodovsky M."/>
            <person name="Guigo R."/>
            <person name="Alvarado L."/>
            <person name="Berlin A."/>
            <person name="Borenstein D."/>
            <person name="Chen Z."/>
            <person name="Engels R."/>
            <person name="Freedman E."/>
            <person name="Gellesch M."/>
            <person name="Goldberg J."/>
            <person name="Griggs A."/>
            <person name="Gujja S."/>
            <person name="Heiman D."/>
            <person name="Hepburn T."/>
            <person name="Howarth C."/>
            <person name="Jen D."/>
            <person name="Larson L."/>
            <person name="Lewis B."/>
            <person name="Mehta T."/>
            <person name="Park D."/>
            <person name="Pearson M."/>
            <person name="Roberts A."/>
            <person name="Saif S."/>
            <person name="Shenoy N."/>
            <person name="Sisk P."/>
            <person name="Stolte C."/>
            <person name="Sykes S."/>
            <person name="Walk T."/>
            <person name="White J."/>
            <person name="Yandava C."/>
            <person name="Burger G."/>
            <person name="Gray M.W."/>
            <person name="Holland P.W.H."/>
            <person name="King N."/>
            <person name="Lang F.B.F."/>
            <person name="Roger A.J."/>
            <person name="Ruiz-Trillo I."/>
            <person name="Lander E."/>
            <person name="Nusbaum C."/>
        </authorList>
    </citation>
    <scope>NUCLEOTIDE SEQUENCE [LARGE SCALE GENOMIC DNA]</scope>
    <source>
        <strain evidence="5">ATCC 38327</strain>
    </source>
</reference>
<evidence type="ECO:0000259" key="3">
    <source>
        <dbReference type="PROSITE" id="PS50157"/>
    </source>
</evidence>
<dbReference type="PROSITE" id="PS00028">
    <property type="entry name" value="ZINC_FINGER_C2H2_1"/>
    <property type="match status" value="1"/>
</dbReference>
<proteinExistence type="predicted"/>
<dbReference type="InterPro" id="IPR036236">
    <property type="entry name" value="Znf_C2H2_sf"/>
</dbReference>
<dbReference type="SMART" id="SM00355">
    <property type="entry name" value="ZnF_C2H2"/>
    <property type="match status" value="2"/>
</dbReference>
<dbReference type="AlphaFoldDB" id="A0A0L0S0F9"/>
<dbReference type="GO" id="GO:0008270">
    <property type="term" value="F:zinc ion binding"/>
    <property type="evidence" value="ECO:0007669"/>
    <property type="project" value="UniProtKB-KW"/>
</dbReference>
<dbReference type="Gene3D" id="3.30.160.60">
    <property type="entry name" value="Classic Zinc Finger"/>
    <property type="match status" value="1"/>
</dbReference>
<keyword evidence="1" id="KW-0863">Zinc-finger</keyword>
<dbReference type="PROSITE" id="PS50157">
    <property type="entry name" value="ZINC_FINGER_C2H2_2"/>
    <property type="match status" value="1"/>
</dbReference>
<feature type="region of interest" description="Disordered" evidence="2">
    <location>
        <begin position="1"/>
        <end position="29"/>
    </location>
</feature>
<name>A0A0L0S0F9_ALLM3</name>
<dbReference type="EMBL" id="GG745329">
    <property type="protein sequence ID" value="KNE55829.1"/>
    <property type="molecule type" value="Genomic_DNA"/>
</dbReference>
<dbReference type="OrthoDB" id="8117402at2759"/>
<feature type="compositionally biased region" description="Low complexity" evidence="2">
    <location>
        <begin position="144"/>
        <end position="155"/>
    </location>
</feature>
<organism evidence="4 5">
    <name type="scientific">Allomyces macrogynus (strain ATCC 38327)</name>
    <name type="common">Allomyces javanicus var. macrogynus</name>
    <dbReference type="NCBI Taxonomy" id="578462"/>
    <lineage>
        <taxon>Eukaryota</taxon>
        <taxon>Fungi</taxon>
        <taxon>Fungi incertae sedis</taxon>
        <taxon>Blastocladiomycota</taxon>
        <taxon>Blastocladiomycetes</taxon>
        <taxon>Blastocladiales</taxon>
        <taxon>Blastocladiaceae</taxon>
        <taxon>Allomyces</taxon>
    </lineage>
</organism>
<feature type="region of interest" description="Disordered" evidence="2">
    <location>
        <begin position="403"/>
        <end position="426"/>
    </location>
</feature>
<feature type="compositionally biased region" description="Low complexity" evidence="2">
    <location>
        <begin position="1"/>
        <end position="15"/>
    </location>
</feature>
<evidence type="ECO:0000313" key="5">
    <source>
        <dbReference type="Proteomes" id="UP000054350"/>
    </source>
</evidence>
<keyword evidence="1" id="KW-0479">Metal-binding</keyword>
<keyword evidence="5" id="KW-1185">Reference proteome</keyword>
<keyword evidence="1" id="KW-0862">Zinc</keyword>
<evidence type="ECO:0000256" key="2">
    <source>
        <dbReference type="SAM" id="MobiDB-lite"/>
    </source>
</evidence>
<gene>
    <name evidence="4" type="ORF">AMAG_17831</name>
</gene>
<dbReference type="Proteomes" id="UP000054350">
    <property type="component" value="Unassembled WGS sequence"/>
</dbReference>